<dbReference type="EMBL" id="LGSZ01000095">
    <property type="protein sequence ID" value="KPH73721.1"/>
    <property type="molecule type" value="Genomic_DNA"/>
</dbReference>
<evidence type="ECO:0000313" key="7">
    <source>
        <dbReference type="EMBL" id="KPH73721.1"/>
    </source>
</evidence>
<reference evidence="7 8" key="1">
    <citation type="submission" date="2015-07" db="EMBL/GenBank/DDBJ databases">
        <title>Whole genome sequencing of Bosea vaviloviae isolated from cave pool.</title>
        <authorList>
            <person name="Tan N.E.H."/>
            <person name="Lee Y.P."/>
            <person name="Gan H.M."/>
            <person name="Barton H."/>
            <person name="Savka M.A."/>
        </authorList>
    </citation>
    <scope>NUCLEOTIDE SEQUENCE [LARGE SCALE GENOMIC DNA]</scope>
    <source>
        <strain evidence="7 8">SD260</strain>
    </source>
</reference>
<dbReference type="InterPro" id="IPR002758">
    <property type="entry name" value="Cation_antiport_E"/>
</dbReference>
<evidence type="ECO:0000256" key="5">
    <source>
        <dbReference type="ARBA" id="ARBA00022989"/>
    </source>
</evidence>
<evidence type="ECO:0000256" key="4">
    <source>
        <dbReference type="ARBA" id="ARBA00022692"/>
    </source>
</evidence>
<comment type="subcellular location">
    <subcellularLocation>
        <location evidence="1">Cell membrane</location>
        <topology evidence="1">Multi-pass membrane protein</topology>
    </subcellularLocation>
</comment>
<dbReference type="GO" id="GO:0005886">
    <property type="term" value="C:plasma membrane"/>
    <property type="evidence" value="ECO:0007669"/>
    <property type="project" value="UniProtKB-SubCell"/>
</dbReference>
<dbReference type="OrthoDB" id="7852837at2"/>
<dbReference type="PANTHER" id="PTHR34584">
    <property type="entry name" value="NA(+)/H(+) ANTIPORTER SUBUNIT E1"/>
    <property type="match status" value="1"/>
</dbReference>
<dbReference type="AlphaFoldDB" id="A0A0N1F7U1"/>
<keyword evidence="3" id="KW-1003">Cell membrane</keyword>
<dbReference type="Proteomes" id="UP000037822">
    <property type="component" value="Unassembled WGS sequence"/>
</dbReference>
<proteinExistence type="inferred from homology"/>
<dbReference type="PANTHER" id="PTHR34584:SF1">
    <property type="entry name" value="NA(+)_H(+) ANTIPORTER SUBUNIT E1"/>
    <property type="match status" value="1"/>
</dbReference>
<protein>
    <recommendedName>
        <fullName evidence="9">Sodium:proton antiporter</fullName>
    </recommendedName>
</protein>
<gene>
    <name evidence="7" type="ORF">AE618_26745</name>
</gene>
<evidence type="ECO:0000313" key="8">
    <source>
        <dbReference type="Proteomes" id="UP000037822"/>
    </source>
</evidence>
<dbReference type="GO" id="GO:0008324">
    <property type="term" value="F:monoatomic cation transmembrane transporter activity"/>
    <property type="evidence" value="ECO:0007669"/>
    <property type="project" value="InterPro"/>
</dbReference>
<evidence type="ECO:0008006" key="9">
    <source>
        <dbReference type="Google" id="ProtNLM"/>
    </source>
</evidence>
<keyword evidence="4" id="KW-0812">Transmembrane</keyword>
<dbReference type="RefSeq" id="WP_054212079.1">
    <property type="nucleotide sequence ID" value="NZ_LGSZ01000095.1"/>
</dbReference>
<dbReference type="PATRIC" id="fig|1526658.3.peg.4895"/>
<dbReference type="Pfam" id="PF01899">
    <property type="entry name" value="MNHE"/>
    <property type="match status" value="1"/>
</dbReference>
<sequence>MTVPSSPRRPLWRPSLLGRGLLFFALWLVLIGAALKDWPVGLVAAAAATWASIPLWPPESRLSATGLARFVLRFLPQAVAAGLDVARRAFARRIAMKPGIVTYRASLRPGLAQGALCAVMSLQPGKLPVSCAARGDMRVHCLDSDASVTAELAADEAAFLRILPGGRAGG</sequence>
<accession>A0A0N1F7U1</accession>
<evidence type="ECO:0000256" key="3">
    <source>
        <dbReference type="ARBA" id="ARBA00022475"/>
    </source>
</evidence>
<comment type="caution">
    <text evidence="7">The sequence shown here is derived from an EMBL/GenBank/DDBJ whole genome shotgun (WGS) entry which is preliminary data.</text>
</comment>
<evidence type="ECO:0000256" key="2">
    <source>
        <dbReference type="ARBA" id="ARBA00006228"/>
    </source>
</evidence>
<evidence type="ECO:0000256" key="6">
    <source>
        <dbReference type="ARBA" id="ARBA00023136"/>
    </source>
</evidence>
<keyword evidence="5" id="KW-1133">Transmembrane helix</keyword>
<name>A0A0N1F7U1_9HYPH</name>
<comment type="similarity">
    <text evidence="2">Belongs to the CPA3 antiporters (TC 2.A.63) subunit E family.</text>
</comment>
<evidence type="ECO:0000256" key="1">
    <source>
        <dbReference type="ARBA" id="ARBA00004651"/>
    </source>
</evidence>
<organism evidence="7 8">
    <name type="scientific">Bosea vaviloviae</name>
    <dbReference type="NCBI Taxonomy" id="1526658"/>
    <lineage>
        <taxon>Bacteria</taxon>
        <taxon>Pseudomonadati</taxon>
        <taxon>Pseudomonadota</taxon>
        <taxon>Alphaproteobacteria</taxon>
        <taxon>Hyphomicrobiales</taxon>
        <taxon>Boseaceae</taxon>
        <taxon>Bosea</taxon>
    </lineage>
</organism>
<keyword evidence="6" id="KW-0472">Membrane</keyword>
<keyword evidence="8" id="KW-1185">Reference proteome</keyword>